<evidence type="ECO:0000313" key="9">
    <source>
        <dbReference type="EMBL" id="GJE85297.1"/>
    </source>
</evidence>
<dbReference type="GO" id="GO:0000981">
    <property type="term" value="F:DNA-binding transcription factor activity, RNA polymerase II-specific"/>
    <property type="evidence" value="ECO:0007669"/>
    <property type="project" value="InterPro"/>
</dbReference>
<evidence type="ECO:0000256" key="3">
    <source>
        <dbReference type="ARBA" id="ARBA00023015"/>
    </source>
</evidence>
<gene>
    <name evidence="9" type="ORF">PsYK624_013760</name>
</gene>
<keyword evidence="10" id="KW-1185">Reference proteome</keyword>
<feature type="region of interest" description="Disordered" evidence="7">
    <location>
        <begin position="46"/>
        <end position="71"/>
    </location>
</feature>
<feature type="region of interest" description="Disordered" evidence="7">
    <location>
        <begin position="211"/>
        <end position="359"/>
    </location>
</feature>
<dbReference type="EMBL" id="BPQB01000002">
    <property type="protein sequence ID" value="GJE85297.1"/>
    <property type="molecule type" value="Genomic_DNA"/>
</dbReference>
<evidence type="ECO:0000256" key="7">
    <source>
        <dbReference type="SAM" id="MobiDB-lite"/>
    </source>
</evidence>
<sequence>MASEASKSPTEQPAHPQPPQAIAPYPPPYGAHYAPLPPGAYPPPFYTFAPIPDPNHDPNAAPNGAPPPQPYIMIPQPGMMPGMVYAYAPPPPGQVLPYPPYPAPPQVPTVAPRPKRKQVKMACTNCAAACKRCDDSRPCERCQKYGLGESCVDGQRKERKKGIKRGPYKRKAKSANGEGMGPSTSGPEGEASVVPTPYGAPPPEAYYPYYYPHPPYAPPPHDGQAHGEAAANGSAHPVPQTYFPLHPAVYPPYPPYGHPPPVPYAAPPAVISPPPPDANPKSPQAAESVSEAPSKSKKKTRAKAGEGAAKGKAAAGASDTNGVEPHDGAPNGYQATTGQSFELPGGGSGTDTGHMVSPV</sequence>
<reference evidence="9 10" key="1">
    <citation type="submission" date="2021-08" db="EMBL/GenBank/DDBJ databases">
        <title>Draft Genome Sequence of Phanerochaete sordida strain YK-624.</title>
        <authorList>
            <person name="Mori T."/>
            <person name="Dohra H."/>
            <person name="Suzuki T."/>
            <person name="Kawagishi H."/>
            <person name="Hirai H."/>
        </authorList>
    </citation>
    <scope>NUCLEOTIDE SEQUENCE [LARGE SCALE GENOMIC DNA]</scope>
    <source>
        <strain evidence="9 10">YK-624</strain>
    </source>
</reference>
<evidence type="ECO:0000256" key="2">
    <source>
        <dbReference type="ARBA" id="ARBA00022833"/>
    </source>
</evidence>
<protein>
    <submittedName>
        <fullName evidence="9">Zn(II)2Cys6 transcription factor</fullName>
    </submittedName>
</protein>
<keyword evidence="6" id="KW-0539">Nucleus</keyword>
<keyword evidence="5" id="KW-0804">Transcription</keyword>
<dbReference type="GO" id="GO:0008270">
    <property type="term" value="F:zinc ion binding"/>
    <property type="evidence" value="ECO:0007669"/>
    <property type="project" value="InterPro"/>
</dbReference>
<dbReference type="PANTHER" id="PTHR47659:SF7">
    <property type="entry name" value="FUNGAL TRANSCRIPTIONAL REGULATORY PROTEIN, N-TERMINAL DOMAIN-CONTAINING PROTEIN"/>
    <property type="match status" value="1"/>
</dbReference>
<feature type="compositionally biased region" description="Low complexity" evidence="7">
    <location>
        <begin position="305"/>
        <end position="317"/>
    </location>
</feature>
<dbReference type="CDD" id="cd00067">
    <property type="entry name" value="GAL4"/>
    <property type="match status" value="1"/>
</dbReference>
<dbReference type="AlphaFoldDB" id="A0A9P3FY16"/>
<feature type="region of interest" description="Disordered" evidence="7">
    <location>
        <begin position="151"/>
        <end position="198"/>
    </location>
</feature>
<dbReference type="InterPro" id="IPR050335">
    <property type="entry name" value="ERT1_acuK_gluconeogen_tf"/>
</dbReference>
<keyword evidence="3" id="KW-0805">Transcription regulation</keyword>
<feature type="compositionally biased region" description="Basic residues" evidence="7">
    <location>
        <begin position="157"/>
        <end position="173"/>
    </location>
</feature>
<accession>A0A9P3FY16</accession>
<comment type="caution">
    <text evidence="9">The sequence shown here is derived from an EMBL/GenBank/DDBJ whole genome shotgun (WGS) entry which is preliminary data.</text>
</comment>
<feature type="compositionally biased region" description="Pro residues" evidence="7">
    <location>
        <begin position="15"/>
        <end position="29"/>
    </location>
</feature>
<evidence type="ECO:0000256" key="4">
    <source>
        <dbReference type="ARBA" id="ARBA00023125"/>
    </source>
</evidence>
<evidence type="ECO:0000313" key="10">
    <source>
        <dbReference type="Proteomes" id="UP000703269"/>
    </source>
</evidence>
<feature type="domain" description="Zn(2)-C6 fungal-type" evidence="8">
    <location>
        <begin position="122"/>
        <end position="153"/>
    </location>
</feature>
<evidence type="ECO:0000259" key="8">
    <source>
        <dbReference type="PROSITE" id="PS50048"/>
    </source>
</evidence>
<name>A0A9P3FY16_9APHY</name>
<dbReference type="PROSITE" id="PS50048">
    <property type="entry name" value="ZN2_CY6_FUNGAL_2"/>
    <property type="match status" value="1"/>
</dbReference>
<feature type="compositionally biased region" description="Pro residues" evidence="7">
    <location>
        <begin position="211"/>
        <end position="221"/>
    </location>
</feature>
<feature type="compositionally biased region" description="Polar residues" evidence="7">
    <location>
        <begin position="1"/>
        <end position="11"/>
    </location>
</feature>
<evidence type="ECO:0000256" key="5">
    <source>
        <dbReference type="ARBA" id="ARBA00023163"/>
    </source>
</evidence>
<dbReference type="SMART" id="SM00066">
    <property type="entry name" value="GAL4"/>
    <property type="match status" value="1"/>
</dbReference>
<feature type="region of interest" description="Disordered" evidence="7">
    <location>
        <begin position="1"/>
        <end position="29"/>
    </location>
</feature>
<dbReference type="Proteomes" id="UP000703269">
    <property type="component" value="Unassembled WGS sequence"/>
</dbReference>
<keyword evidence="4" id="KW-0238">DNA-binding</keyword>
<dbReference type="OrthoDB" id="5575144at2759"/>
<evidence type="ECO:0000256" key="6">
    <source>
        <dbReference type="ARBA" id="ARBA00023242"/>
    </source>
</evidence>
<proteinExistence type="predicted"/>
<keyword evidence="1" id="KW-0479">Metal-binding</keyword>
<dbReference type="GO" id="GO:0003677">
    <property type="term" value="F:DNA binding"/>
    <property type="evidence" value="ECO:0007669"/>
    <property type="project" value="UniProtKB-KW"/>
</dbReference>
<dbReference type="PANTHER" id="PTHR47659">
    <property type="entry name" value="ZN(II)2CYS6 TRANSCRIPTION FACTOR (EUROFUNG)-RELATED"/>
    <property type="match status" value="1"/>
</dbReference>
<evidence type="ECO:0000256" key="1">
    <source>
        <dbReference type="ARBA" id="ARBA00022723"/>
    </source>
</evidence>
<dbReference type="InterPro" id="IPR001138">
    <property type="entry name" value="Zn2Cys6_DnaBD"/>
</dbReference>
<keyword evidence="2" id="KW-0862">Zinc</keyword>
<organism evidence="9 10">
    <name type="scientific">Phanerochaete sordida</name>
    <dbReference type="NCBI Taxonomy" id="48140"/>
    <lineage>
        <taxon>Eukaryota</taxon>
        <taxon>Fungi</taxon>
        <taxon>Dikarya</taxon>
        <taxon>Basidiomycota</taxon>
        <taxon>Agaricomycotina</taxon>
        <taxon>Agaricomycetes</taxon>
        <taxon>Polyporales</taxon>
        <taxon>Phanerochaetaceae</taxon>
        <taxon>Phanerochaete</taxon>
    </lineage>
</organism>
<feature type="compositionally biased region" description="Pro residues" evidence="7">
    <location>
        <begin position="249"/>
        <end position="278"/>
    </location>
</feature>